<reference evidence="2 3" key="1">
    <citation type="journal article" date="2017" name="Genome Announc.">
        <title>Draft Genome Sequence of Romboutsia weinsteinii sp. nov. Strain CCRI-19649(T) Isolated from Surface Water.</title>
        <authorList>
            <person name="Maheux A.F."/>
            <person name="Boudreau D.K."/>
            <person name="Berube E."/>
            <person name="Boissinot M."/>
            <person name="Cantin P."/>
            <person name="Raymond F."/>
            <person name="Corbeil J."/>
            <person name="Omar R.F."/>
            <person name="Bergeron M.G."/>
        </authorList>
    </citation>
    <scope>NUCLEOTIDE SEQUENCE [LARGE SCALE GENOMIC DNA]</scope>
    <source>
        <strain evidence="2 3">CCRI-19649</strain>
    </source>
</reference>
<proteinExistence type="predicted"/>
<dbReference type="InterPro" id="IPR029044">
    <property type="entry name" value="Nucleotide-diphossugar_trans"/>
</dbReference>
<dbReference type="GO" id="GO:0016740">
    <property type="term" value="F:transferase activity"/>
    <property type="evidence" value="ECO:0007669"/>
    <property type="project" value="UniProtKB-KW"/>
</dbReference>
<evidence type="ECO:0000259" key="1">
    <source>
        <dbReference type="Pfam" id="PF13712"/>
    </source>
</evidence>
<name>A0A371IXG9_9FIRM</name>
<evidence type="ECO:0000313" key="2">
    <source>
        <dbReference type="EMBL" id="RDY25169.1"/>
    </source>
</evidence>
<comment type="caution">
    <text evidence="2">The sequence shown here is derived from an EMBL/GenBank/DDBJ whole genome shotgun (WGS) entry which is preliminary data.</text>
</comment>
<feature type="non-terminal residue" evidence="2">
    <location>
        <position position="1"/>
    </location>
</feature>
<protein>
    <submittedName>
        <fullName evidence="2">Glycosyl transferase</fullName>
    </submittedName>
</protein>
<dbReference type="Gene3D" id="3.90.550.10">
    <property type="entry name" value="Spore Coat Polysaccharide Biosynthesis Protein SpsA, Chain A"/>
    <property type="match status" value="1"/>
</dbReference>
<evidence type="ECO:0000313" key="3">
    <source>
        <dbReference type="Proteomes" id="UP000215694"/>
    </source>
</evidence>
<dbReference type="EMBL" id="NOJY02000107">
    <property type="protein sequence ID" value="RDY25169.1"/>
    <property type="molecule type" value="Genomic_DNA"/>
</dbReference>
<accession>A0A371IXG9</accession>
<organism evidence="2 3">
    <name type="scientific">Romboutsia weinsteinii</name>
    <dbReference type="NCBI Taxonomy" id="2020949"/>
    <lineage>
        <taxon>Bacteria</taxon>
        <taxon>Bacillati</taxon>
        <taxon>Bacillota</taxon>
        <taxon>Clostridia</taxon>
        <taxon>Peptostreptococcales</taxon>
        <taxon>Peptostreptococcaceae</taxon>
        <taxon>Romboutsia</taxon>
    </lineage>
</organism>
<dbReference type="Proteomes" id="UP000215694">
    <property type="component" value="Unassembled WGS sequence"/>
</dbReference>
<dbReference type="InterPro" id="IPR059123">
    <property type="entry name" value="StrF_dom"/>
</dbReference>
<sequence length="140" mass="16514">IGMIGSCGCKDLSSDGIWWNSKHQLGKVYFNLSNDNVYLLDCYKNIIENSLSYDEACCLDGFIMITQYDVFWREDIFDAWHFYDASQSMEFINKGYKIVIPKQYEPWYIHLGESSSSNYEDYRLKFLNTYSSTIKMFESI</sequence>
<dbReference type="Pfam" id="PF13712">
    <property type="entry name" value="Glyco_tranf_2_5"/>
    <property type="match status" value="1"/>
</dbReference>
<feature type="domain" description="Streptomycin biosynthesis protein StrF" evidence="1">
    <location>
        <begin position="1"/>
        <end position="130"/>
    </location>
</feature>
<gene>
    <name evidence="2" type="ORF">CHL78_019595</name>
</gene>
<dbReference type="AlphaFoldDB" id="A0A371IXG9"/>
<keyword evidence="2" id="KW-0808">Transferase</keyword>
<keyword evidence="3" id="KW-1185">Reference proteome</keyword>
<dbReference type="RefSeq" id="WP_243446490.1">
    <property type="nucleotide sequence ID" value="NZ_NOJY02000107.1"/>
</dbReference>